<dbReference type="AlphaFoldDB" id="A0A8X7BIA7"/>
<keyword evidence="2" id="KW-1185">Reference proteome</keyword>
<organism evidence="1 2">
    <name type="scientific">Trichonephila clavipes</name>
    <name type="common">Golden silk orbweaver</name>
    <name type="synonym">Nephila clavipes</name>
    <dbReference type="NCBI Taxonomy" id="2585209"/>
    <lineage>
        <taxon>Eukaryota</taxon>
        <taxon>Metazoa</taxon>
        <taxon>Ecdysozoa</taxon>
        <taxon>Arthropoda</taxon>
        <taxon>Chelicerata</taxon>
        <taxon>Arachnida</taxon>
        <taxon>Araneae</taxon>
        <taxon>Araneomorphae</taxon>
        <taxon>Entelegynae</taxon>
        <taxon>Araneoidea</taxon>
        <taxon>Nephilidae</taxon>
        <taxon>Trichonephila</taxon>
    </lineage>
</organism>
<sequence length="119" mass="14049">MFTRVAAEYRQLHARLCCSRTMLRQLIFQLRYITTSMLLIPGGACPPQSPAINHLDSFFWGYLKLLVYETLVVDRSSRFLVTSADIARTSDLLEHFLHCFVLWWQLCYELRNRNFDQSL</sequence>
<dbReference type="EMBL" id="BMAU01021402">
    <property type="protein sequence ID" value="GFY32295.1"/>
    <property type="molecule type" value="Genomic_DNA"/>
</dbReference>
<comment type="caution">
    <text evidence="1">The sequence shown here is derived from an EMBL/GenBank/DDBJ whole genome shotgun (WGS) entry which is preliminary data.</text>
</comment>
<accession>A0A8X7BIA7</accession>
<gene>
    <name evidence="1" type="ORF">TNCV_3558031</name>
</gene>
<evidence type="ECO:0000313" key="1">
    <source>
        <dbReference type="EMBL" id="GFY32295.1"/>
    </source>
</evidence>
<protein>
    <submittedName>
        <fullName evidence="1">Uncharacterized protein</fullName>
    </submittedName>
</protein>
<proteinExistence type="predicted"/>
<reference evidence="1" key="1">
    <citation type="submission" date="2020-08" db="EMBL/GenBank/DDBJ databases">
        <title>Multicomponent nature underlies the extraordinary mechanical properties of spider dragline silk.</title>
        <authorList>
            <person name="Kono N."/>
            <person name="Nakamura H."/>
            <person name="Mori M."/>
            <person name="Yoshida Y."/>
            <person name="Ohtoshi R."/>
            <person name="Malay A.D."/>
            <person name="Moran D.A.P."/>
            <person name="Tomita M."/>
            <person name="Numata K."/>
            <person name="Arakawa K."/>
        </authorList>
    </citation>
    <scope>NUCLEOTIDE SEQUENCE</scope>
</reference>
<evidence type="ECO:0000313" key="2">
    <source>
        <dbReference type="Proteomes" id="UP000887159"/>
    </source>
</evidence>
<dbReference type="Proteomes" id="UP000887159">
    <property type="component" value="Unassembled WGS sequence"/>
</dbReference>
<name>A0A8X7BIA7_TRICX</name>